<dbReference type="OrthoDB" id="9778870at2"/>
<dbReference type="AlphaFoldDB" id="A0A370GWR3"/>
<organism evidence="2 3">
    <name type="scientific">Aquicella lusitana</name>
    <dbReference type="NCBI Taxonomy" id="254246"/>
    <lineage>
        <taxon>Bacteria</taxon>
        <taxon>Pseudomonadati</taxon>
        <taxon>Pseudomonadota</taxon>
        <taxon>Gammaproteobacteria</taxon>
        <taxon>Legionellales</taxon>
        <taxon>Coxiellaceae</taxon>
        <taxon>Aquicella</taxon>
    </lineage>
</organism>
<gene>
    <name evidence="2" type="ORF">C8D86_10393</name>
</gene>
<dbReference type="Gene3D" id="3.20.20.80">
    <property type="entry name" value="Glycosidases"/>
    <property type="match status" value="1"/>
</dbReference>
<proteinExistence type="predicted"/>
<keyword evidence="3" id="KW-1185">Reference proteome</keyword>
<evidence type="ECO:0000313" key="2">
    <source>
        <dbReference type="EMBL" id="RDI48128.1"/>
    </source>
</evidence>
<reference evidence="2 3" key="1">
    <citation type="submission" date="2018-07" db="EMBL/GenBank/DDBJ databases">
        <title>Genomic Encyclopedia of Type Strains, Phase IV (KMG-IV): sequencing the most valuable type-strain genomes for metagenomic binning, comparative biology and taxonomic classification.</title>
        <authorList>
            <person name="Goeker M."/>
        </authorList>
    </citation>
    <scope>NUCLEOTIDE SEQUENCE [LARGE SCALE GENOMIC DNA]</scope>
    <source>
        <strain evidence="2 3">DSM 16500</strain>
    </source>
</reference>
<name>A0A370GWR3_9COXI</name>
<feature type="transmembrane region" description="Helical" evidence="1">
    <location>
        <begin position="36"/>
        <end position="54"/>
    </location>
</feature>
<comment type="caution">
    <text evidence="2">The sequence shown here is derived from an EMBL/GenBank/DDBJ whole genome shotgun (WGS) entry which is preliminary data.</text>
</comment>
<keyword evidence="1" id="KW-0812">Transmembrane</keyword>
<dbReference type="Proteomes" id="UP000254720">
    <property type="component" value="Unassembled WGS sequence"/>
</dbReference>
<protein>
    <submittedName>
        <fullName evidence="2">Uncharacterized protein</fullName>
    </submittedName>
</protein>
<evidence type="ECO:0000313" key="3">
    <source>
        <dbReference type="Proteomes" id="UP000254720"/>
    </source>
</evidence>
<keyword evidence="1" id="KW-0472">Membrane</keyword>
<evidence type="ECO:0000256" key="1">
    <source>
        <dbReference type="SAM" id="Phobius"/>
    </source>
</evidence>
<dbReference type="RefSeq" id="WP_114833604.1">
    <property type="nucleotide sequence ID" value="NZ_LR699114.1"/>
</dbReference>
<sequence length="657" mass="72781">MATNELEINKTDEAVTIFDSSKENDAVISDRYLSKLFWYIALWFLLLLAFVWIIDPYGVSPFQIHLPGINTNKPLRLDIDRLIKPYEVWRYQPKTVFLGTSRIQQSIDPSLFDGTDFAPAYNAAIPASTLAENAAHIEQYLKLDPNIKDIFIELFLYNFTTKQSEPAPKTWKEFFSNYLSLQLSTDAIIDSIKTISSSHGDGPTPAHIAKLGYRVPSSDYDPASTFSDTLYTRTVLGWDRAAKLHLEPSAMEALDRIVALARRHGVKLHMLLTPNYPWDDYRLMSLGYWPLLEEWMRKMASYSDVVSFSQYNKFLEEPPTQTPKMKWWNDPTHFSLNMGKAMMNTYLGHPDKDTPANLMRPLNPDTVESVIAERRAGALRWAAAHPDFVMDFEEAKTISDTVSGTLNASDMTLTVNGRKHPIVLGVGSVSIADKQGGFLSASGWAADETARRRVSQLVATIGSSVIAQGFPTVKRPDINLALGKNTVSSGFNIQIPLESGKESEPIRVFALMQDGRAVQLTSEISLIDGAPLRSLGRVKADKLVINNRAYPIAKGTAGLIEGIIPTPYGYSVNGWAADVKAHRPVVAIIAAIGSEIVAKSLPSITRDDITAVPKTIPSGFLINVPLRADQVNNHEQMRLYALMADGVVSPLVPNTKG</sequence>
<keyword evidence="1" id="KW-1133">Transmembrane helix</keyword>
<dbReference type="EMBL" id="QQAX01000003">
    <property type="protein sequence ID" value="RDI48128.1"/>
    <property type="molecule type" value="Genomic_DNA"/>
</dbReference>
<accession>A0A370GWR3</accession>